<dbReference type="AlphaFoldDB" id="A0AAD9F3K1"/>
<name>A0AAD9F3K1_DISEL</name>
<comment type="caution">
    <text evidence="1">The sequence shown here is derived from an EMBL/GenBank/DDBJ whole genome shotgun (WGS) entry which is preliminary data.</text>
</comment>
<feature type="non-terminal residue" evidence="1">
    <location>
        <position position="1"/>
    </location>
</feature>
<keyword evidence="2" id="KW-1185">Reference proteome</keyword>
<feature type="non-terminal residue" evidence="1">
    <location>
        <position position="135"/>
    </location>
</feature>
<protein>
    <submittedName>
        <fullName evidence="1">G polyprotein</fullName>
    </submittedName>
</protein>
<sequence>CQPLLLQGQSEIANPRDYARTAIWPGQVDQTPHNKPRPSEEAFLQSKHSQFTEVSTHTHKTKTVGANLTLPLQSPMEAVRVCVCTPHLRFWVPPCVFEFVRGGLIGLVWMEGLGYPSGFATFPAGTTQAPISSTQ</sequence>
<organism evidence="1 2">
    <name type="scientific">Dissostichus eleginoides</name>
    <name type="common">Patagonian toothfish</name>
    <name type="synonym">Dissostichus amissus</name>
    <dbReference type="NCBI Taxonomy" id="100907"/>
    <lineage>
        <taxon>Eukaryota</taxon>
        <taxon>Metazoa</taxon>
        <taxon>Chordata</taxon>
        <taxon>Craniata</taxon>
        <taxon>Vertebrata</taxon>
        <taxon>Euteleostomi</taxon>
        <taxon>Actinopterygii</taxon>
        <taxon>Neopterygii</taxon>
        <taxon>Teleostei</taxon>
        <taxon>Neoteleostei</taxon>
        <taxon>Acanthomorphata</taxon>
        <taxon>Eupercaria</taxon>
        <taxon>Perciformes</taxon>
        <taxon>Notothenioidei</taxon>
        <taxon>Nototheniidae</taxon>
        <taxon>Dissostichus</taxon>
    </lineage>
</organism>
<accession>A0AAD9F3K1</accession>
<evidence type="ECO:0000313" key="1">
    <source>
        <dbReference type="EMBL" id="KAK1887031.1"/>
    </source>
</evidence>
<dbReference type="EMBL" id="JASDAP010000020">
    <property type="protein sequence ID" value="KAK1887031.1"/>
    <property type="molecule type" value="Genomic_DNA"/>
</dbReference>
<reference evidence="1" key="1">
    <citation type="submission" date="2023-04" db="EMBL/GenBank/DDBJ databases">
        <title>Chromosome-level genome of Chaenocephalus aceratus.</title>
        <authorList>
            <person name="Park H."/>
        </authorList>
    </citation>
    <scope>NUCLEOTIDE SEQUENCE</scope>
    <source>
        <strain evidence="1">DE</strain>
        <tissue evidence="1">Muscle</tissue>
    </source>
</reference>
<dbReference type="Proteomes" id="UP001228049">
    <property type="component" value="Unassembled WGS sequence"/>
</dbReference>
<gene>
    <name evidence="1" type="ORF">KUDE01_030743</name>
</gene>
<evidence type="ECO:0000313" key="2">
    <source>
        <dbReference type="Proteomes" id="UP001228049"/>
    </source>
</evidence>
<proteinExistence type="predicted"/>